<evidence type="ECO:0000259" key="2">
    <source>
        <dbReference type="Pfam" id="PF00496"/>
    </source>
</evidence>
<dbReference type="Pfam" id="PF00496">
    <property type="entry name" value="SBP_bac_5"/>
    <property type="match status" value="1"/>
</dbReference>
<dbReference type="GO" id="GO:0015833">
    <property type="term" value="P:peptide transport"/>
    <property type="evidence" value="ECO:0007669"/>
    <property type="project" value="TreeGrafter"/>
</dbReference>
<evidence type="ECO:0000256" key="1">
    <source>
        <dbReference type="SAM" id="MobiDB-lite"/>
    </source>
</evidence>
<dbReference type="SUPFAM" id="SSF53850">
    <property type="entry name" value="Periplasmic binding protein-like II"/>
    <property type="match status" value="2"/>
</dbReference>
<keyword evidence="4" id="KW-1185">Reference proteome</keyword>
<dbReference type="InterPro" id="IPR000914">
    <property type="entry name" value="SBP_5_dom"/>
</dbReference>
<dbReference type="AlphaFoldDB" id="A0A1H9G8C0"/>
<feature type="region of interest" description="Disordered" evidence="1">
    <location>
        <begin position="1"/>
        <end position="20"/>
    </location>
</feature>
<dbReference type="PANTHER" id="PTHR30290">
    <property type="entry name" value="PERIPLASMIC BINDING COMPONENT OF ABC TRANSPORTER"/>
    <property type="match status" value="1"/>
</dbReference>
<evidence type="ECO:0000313" key="4">
    <source>
        <dbReference type="Proteomes" id="UP000199114"/>
    </source>
</evidence>
<dbReference type="GO" id="GO:1904680">
    <property type="term" value="F:peptide transmembrane transporter activity"/>
    <property type="evidence" value="ECO:0007669"/>
    <property type="project" value="TreeGrafter"/>
</dbReference>
<feature type="domain" description="Solute-binding protein family 5" evidence="2">
    <location>
        <begin position="267"/>
        <end position="586"/>
    </location>
</feature>
<name>A0A1H9G8C0_9EURY</name>
<dbReference type="EMBL" id="FOFD01000002">
    <property type="protein sequence ID" value="SEQ46304.1"/>
    <property type="molecule type" value="Genomic_DNA"/>
</dbReference>
<dbReference type="STRING" id="1186196.SAMN04489841_1809"/>
<dbReference type="Proteomes" id="UP000199114">
    <property type="component" value="Unassembled WGS sequence"/>
</dbReference>
<reference evidence="4" key="1">
    <citation type="submission" date="2016-10" db="EMBL/GenBank/DDBJ databases">
        <authorList>
            <person name="Varghese N."/>
            <person name="Submissions S."/>
        </authorList>
    </citation>
    <scope>NUCLEOTIDE SEQUENCE [LARGE SCALE GENOMIC DNA]</scope>
    <source>
        <strain evidence="4">DSM 25055</strain>
    </source>
</reference>
<dbReference type="Gene3D" id="3.40.190.10">
    <property type="entry name" value="Periplasmic binding protein-like II"/>
    <property type="match status" value="1"/>
</dbReference>
<gene>
    <name evidence="3" type="ORF">SAMN04489841_1809</name>
</gene>
<dbReference type="Gene3D" id="3.10.105.10">
    <property type="entry name" value="Dipeptide-binding Protein, Domain 3"/>
    <property type="match status" value="2"/>
</dbReference>
<proteinExistence type="predicted"/>
<dbReference type="InterPro" id="IPR039424">
    <property type="entry name" value="SBP_5"/>
</dbReference>
<organism evidence="3 4">
    <name type="scientific">Natrinema salaciae</name>
    <dbReference type="NCBI Taxonomy" id="1186196"/>
    <lineage>
        <taxon>Archaea</taxon>
        <taxon>Methanobacteriati</taxon>
        <taxon>Methanobacteriota</taxon>
        <taxon>Stenosarchaea group</taxon>
        <taxon>Halobacteria</taxon>
        <taxon>Halobacteriales</taxon>
        <taxon>Natrialbaceae</taxon>
        <taxon>Natrinema</taxon>
    </lineage>
</organism>
<protein>
    <submittedName>
        <fullName evidence="3">Peptide/nickel transport system substrate-binding protein</fullName>
    </submittedName>
</protein>
<evidence type="ECO:0000313" key="3">
    <source>
        <dbReference type="EMBL" id="SEQ46304.1"/>
    </source>
</evidence>
<sequence length="594" mass="66532">MNGRRAAQNRRSRKSDDGTLNRRAMLAATAGLTVSSSGCLRQVREIVLPNNVKQLSLSITTLPADADRESVRIARQLEENFKAVGIDVSRDIRSEIDFRRTVLYNHDFDIWIGRHPGGTDPDYLYEALYSRFTDESGWQNPFGFTNQNVDELLEAQRRAEGEERRKAVTEVLEAIASEQPLVPICVPEEHRMVNADRFDGWEDGHLATRHGYLGLDPDVDVESLGVAHTDARPTENLNPIATDYRGRGTITDLLYDSLGTQDGTGAIQPWLARSWEWDGDTADVRLRPDCEFHDGVPVTAEDVAFTYRFLQDVSLGNHEAPSPAPRYRGQIDAVEAVDIRRDDRLEITVDTNQTVGERAFLVPILPAHVWRERTNDVIGPGGPTIAQGTTQAIVADNMPPVGSGPFQFADATEGDRLELERHEMHFTRRTTDELPEPTIDECTFAIHPGSAGAARVVADGSADVTSLPLDTNVLGDIDESGSGQLRESTSWTFYVLGFNARKAPFNNYRFRRLIAQLIDKQWLTDEIFYGHARPVATPVTEEWVPESLEWDDHDPKTPFLGADGDVDVRAARSAFEDAGFRYDDRDRLRVRHEN</sequence>
<accession>A0A1H9G8C0</accession>